<dbReference type="RefSeq" id="WP_308478174.1">
    <property type="nucleotide sequence ID" value="NZ_OY726397.1"/>
</dbReference>
<gene>
    <name evidence="2" type="ORF">MU0053_002723</name>
</gene>
<dbReference type="InterPro" id="IPR037171">
    <property type="entry name" value="NagB/RpiA_transferase-like"/>
</dbReference>
<proteinExistence type="predicted"/>
<accession>A0ABM9LTP8</accession>
<keyword evidence="3" id="KW-1185">Reference proteome</keyword>
<dbReference type="PANTHER" id="PTHR43682:SF1">
    <property type="entry name" value="LACTATE UTILIZATION PROTEIN C"/>
    <property type="match status" value="1"/>
</dbReference>
<name>A0ABM9LTP8_9MYCO</name>
<dbReference type="Pfam" id="PF02589">
    <property type="entry name" value="LUD_dom"/>
    <property type="match status" value="1"/>
</dbReference>
<reference evidence="2 3" key="1">
    <citation type="submission" date="2023-08" db="EMBL/GenBank/DDBJ databases">
        <authorList>
            <person name="Folkvardsen B D."/>
            <person name="Norman A."/>
        </authorList>
    </citation>
    <scope>NUCLEOTIDE SEQUENCE [LARGE SCALE GENOMIC DNA]</scope>
    <source>
        <strain evidence="2 3">Mu0053</strain>
    </source>
</reference>
<feature type="domain" description="LUD" evidence="1">
    <location>
        <begin position="110"/>
        <end position="217"/>
    </location>
</feature>
<evidence type="ECO:0000313" key="3">
    <source>
        <dbReference type="Proteomes" id="UP001190465"/>
    </source>
</evidence>
<dbReference type="InterPro" id="IPR003741">
    <property type="entry name" value="LUD_dom"/>
</dbReference>
<evidence type="ECO:0000259" key="1">
    <source>
        <dbReference type="Pfam" id="PF02589"/>
    </source>
</evidence>
<protein>
    <submittedName>
        <fullName evidence="2">Lactate utilization protein C</fullName>
    </submittedName>
</protein>
<dbReference type="Gene3D" id="3.40.50.10420">
    <property type="entry name" value="NagB/RpiA/CoA transferase-like"/>
    <property type="match status" value="1"/>
</dbReference>
<dbReference type="SUPFAM" id="SSF100950">
    <property type="entry name" value="NagB/RpiA/CoA transferase-like"/>
    <property type="match status" value="1"/>
</dbReference>
<dbReference type="InterPro" id="IPR024185">
    <property type="entry name" value="FTHF_cligase-like_sf"/>
</dbReference>
<sequence>MTAASAAAGDARTEILGRIRAALADRGARADVEVRWDYGQPVSTGDKDVVQRFVERVADYRAAVVRVGPEKVPGAIAEALRTAGAGAVIADAALRDRWAGGGGADWLLDDRCSAAELDRIDAVVTTATVGIANTGTLVLDHGPGQGRRAISLVPDVHICVVHSDQIVSDVPEAVARLVDSGRHTRPLTWISGPSATSDIELDRVEGVHGPRTLHVIVAG</sequence>
<dbReference type="Proteomes" id="UP001190465">
    <property type="component" value="Chromosome"/>
</dbReference>
<dbReference type="EMBL" id="OY726397">
    <property type="protein sequence ID" value="CAJ1504590.1"/>
    <property type="molecule type" value="Genomic_DNA"/>
</dbReference>
<evidence type="ECO:0000313" key="2">
    <source>
        <dbReference type="EMBL" id="CAJ1504590.1"/>
    </source>
</evidence>
<organism evidence="2 3">
    <name type="scientific">[Mycobacterium] burgundiense</name>
    <dbReference type="NCBI Taxonomy" id="3064286"/>
    <lineage>
        <taxon>Bacteria</taxon>
        <taxon>Bacillati</taxon>
        <taxon>Actinomycetota</taxon>
        <taxon>Actinomycetes</taxon>
        <taxon>Mycobacteriales</taxon>
        <taxon>Mycobacteriaceae</taxon>
        <taxon>Mycolicibacterium</taxon>
    </lineage>
</organism>
<dbReference type="PANTHER" id="PTHR43682">
    <property type="entry name" value="LACTATE UTILIZATION PROTEIN C"/>
    <property type="match status" value="1"/>
</dbReference>